<comment type="caution">
    <text evidence="11">The sequence shown here is derived from an EMBL/GenBank/DDBJ whole genome shotgun (WGS) entry which is preliminary data.</text>
</comment>
<dbReference type="RefSeq" id="WP_068345109.1">
    <property type="nucleotide sequence ID" value="NZ_JFHK01000001.1"/>
</dbReference>
<dbReference type="NCBIfam" id="TIGR00372">
    <property type="entry name" value="cas4"/>
    <property type="match status" value="1"/>
</dbReference>
<evidence type="ECO:0000256" key="2">
    <source>
        <dbReference type="ARBA" id="ARBA00022723"/>
    </source>
</evidence>
<dbReference type="Proteomes" id="UP000077339">
    <property type="component" value="Unassembled WGS sequence"/>
</dbReference>
<dbReference type="GO" id="GO:0051607">
    <property type="term" value="P:defense response to virus"/>
    <property type="evidence" value="ECO:0007669"/>
    <property type="project" value="UniProtKB-KW"/>
</dbReference>
<evidence type="ECO:0000256" key="6">
    <source>
        <dbReference type="ARBA" id="ARBA00023014"/>
    </source>
</evidence>
<dbReference type="EC" id="3.1.12.1" evidence="9"/>
<keyword evidence="1 9" id="KW-0540">Nuclease</keyword>
<feature type="domain" description="DUF83" evidence="10">
    <location>
        <begin position="12"/>
        <end position="168"/>
    </location>
</feature>
<dbReference type="PATRIC" id="fig|1453497.3.peg.13"/>
<keyword evidence="4 9" id="KW-0269">Exonuclease</keyword>
<keyword evidence="8 9" id="KW-0464">Manganese</keyword>
<evidence type="ECO:0000256" key="8">
    <source>
        <dbReference type="ARBA" id="ARBA00023211"/>
    </source>
</evidence>
<dbReference type="AlphaFoldDB" id="A0A182C8P1"/>
<dbReference type="STRING" id="1453497.AT15_00055"/>
<dbReference type="OrthoDB" id="9794720at2"/>
<accession>A0A182C8P1</accession>
<comment type="function">
    <text evidence="9">CRISPR (clustered regularly interspaced short palindromic repeat) is an adaptive immune system that provides protection against mobile genetic elements (viruses, transposable elements and conjugative plasmids). CRISPR clusters contain sequences complementary to antecedent mobile elements and target invading nucleic acids. CRISPR clusters are transcribed and processed into CRISPR RNA (crRNA).</text>
</comment>
<evidence type="ECO:0000313" key="12">
    <source>
        <dbReference type="Proteomes" id="UP000077339"/>
    </source>
</evidence>
<dbReference type="GO" id="GO:0051536">
    <property type="term" value="F:iron-sulfur cluster binding"/>
    <property type="evidence" value="ECO:0007669"/>
    <property type="project" value="UniProtKB-KW"/>
</dbReference>
<evidence type="ECO:0000313" key="11">
    <source>
        <dbReference type="EMBL" id="OAA32506.1"/>
    </source>
</evidence>
<keyword evidence="5 9" id="KW-0408">Iron</keyword>
<keyword evidence="2 9" id="KW-0479">Metal-binding</keyword>
<organism evidence="11 12">
    <name type="scientific">Kosmotoga arenicorallina S304</name>
    <dbReference type="NCBI Taxonomy" id="1453497"/>
    <lineage>
        <taxon>Bacteria</taxon>
        <taxon>Thermotogati</taxon>
        <taxon>Thermotogota</taxon>
        <taxon>Thermotogae</taxon>
        <taxon>Kosmotogales</taxon>
        <taxon>Kosmotogaceae</taxon>
        <taxon>Kosmotoga</taxon>
    </lineage>
</organism>
<evidence type="ECO:0000256" key="4">
    <source>
        <dbReference type="ARBA" id="ARBA00022839"/>
    </source>
</evidence>
<evidence type="ECO:0000259" key="10">
    <source>
        <dbReference type="Pfam" id="PF01930"/>
    </source>
</evidence>
<dbReference type="InterPro" id="IPR013343">
    <property type="entry name" value="CRISPR-assoc_prot_Cas4"/>
</dbReference>
<keyword evidence="7 9" id="KW-0051">Antiviral defense</keyword>
<proteinExistence type="inferred from homology"/>
<evidence type="ECO:0000256" key="3">
    <source>
        <dbReference type="ARBA" id="ARBA00022801"/>
    </source>
</evidence>
<comment type="cofactor">
    <cofactor evidence="9">
        <name>iron-sulfur cluster</name>
        <dbReference type="ChEBI" id="CHEBI:30408"/>
    </cofactor>
</comment>
<evidence type="ECO:0000256" key="7">
    <source>
        <dbReference type="ARBA" id="ARBA00023118"/>
    </source>
</evidence>
<dbReference type="EMBL" id="JFHK01000001">
    <property type="protein sequence ID" value="OAA32506.1"/>
    <property type="molecule type" value="Genomic_DNA"/>
</dbReference>
<name>A0A182C8P1_9BACT</name>
<dbReference type="PANTHER" id="PTHR37168">
    <property type="entry name" value="CRISPR-ASSOCIATED EXONUCLEASE CAS4"/>
    <property type="match status" value="1"/>
</dbReference>
<evidence type="ECO:0000256" key="1">
    <source>
        <dbReference type="ARBA" id="ARBA00022722"/>
    </source>
</evidence>
<gene>
    <name evidence="11" type="ORF">AT15_00055</name>
</gene>
<evidence type="ECO:0000256" key="9">
    <source>
        <dbReference type="RuleBase" id="RU365022"/>
    </source>
</evidence>
<reference evidence="11 12" key="1">
    <citation type="submission" date="2014-02" db="EMBL/GenBank/DDBJ databases">
        <title>Kosmotoga genome sequencing.</title>
        <authorList>
            <person name="Pollo S.M."/>
            <person name="Charchuk R."/>
            <person name="Nesbo C.L."/>
        </authorList>
    </citation>
    <scope>NUCLEOTIDE SEQUENCE [LARGE SCALE GENOMIC DNA]</scope>
    <source>
        <strain evidence="11 12">S304</strain>
    </source>
</reference>
<comment type="similarity">
    <text evidence="9">Belongs to the CRISPR-associated exonuclease Cas4 family.</text>
</comment>
<dbReference type="Pfam" id="PF01930">
    <property type="entry name" value="Cas_Cas4"/>
    <property type="match status" value="1"/>
</dbReference>
<dbReference type="InterPro" id="IPR011604">
    <property type="entry name" value="PDDEXK-like_dom_sf"/>
</dbReference>
<evidence type="ECO:0000256" key="5">
    <source>
        <dbReference type="ARBA" id="ARBA00023004"/>
    </source>
</evidence>
<keyword evidence="3 9" id="KW-0378">Hydrolase</keyword>
<protein>
    <recommendedName>
        <fullName evidence="9">CRISPR-associated exonuclease Cas4</fullName>
        <ecNumber evidence="9">3.1.12.1</ecNumber>
    </recommendedName>
</protein>
<sequence>MDLLQRQPRIGGNAINYYYTCKTQLWFFLHNISMEDTSEYVALGKLLQETYSEGEEKDIQFDEISLDILKPLKEVVEIKRSSEIKEAHIYQLKYYLYYLKTRYGLTGFTGKLTYPNIHKTMKISLKPDDERELQEAIKEITKIFYLKTMIPPKYKKICRKCSYFELCFS</sequence>
<keyword evidence="6 9" id="KW-0411">Iron-sulfur</keyword>
<comment type="cofactor">
    <cofactor evidence="9">
        <name>Mg(2+)</name>
        <dbReference type="ChEBI" id="CHEBI:18420"/>
    </cofactor>
    <cofactor evidence="9">
        <name>Mn(2+)</name>
        <dbReference type="ChEBI" id="CHEBI:29035"/>
    </cofactor>
    <text evidence="9">Mg(2+) or Mn(2+) required for ssDNA cleavage activity.</text>
</comment>
<dbReference type="InterPro" id="IPR022765">
    <property type="entry name" value="Dna2/Cas4_DUF83"/>
</dbReference>
<keyword evidence="12" id="KW-1185">Reference proteome</keyword>
<dbReference type="GO" id="GO:0046872">
    <property type="term" value="F:metal ion binding"/>
    <property type="evidence" value="ECO:0007669"/>
    <property type="project" value="UniProtKB-KW"/>
</dbReference>
<dbReference type="GO" id="GO:0004527">
    <property type="term" value="F:exonuclease activity"/>
    <property type="evidence" value="ECO:0007669"/>
    <property type="project" value="UniProtKB-KW"/>
</dbReference>
<dbReference type="Gene3D" id="3.90.320.10">
    <property type="match status" value="1"/>
</dbReference>
<dbReference type="PANTHER" id="PTHR37168:SF1">
    <property type="entry name" value="CRISPR-ASSOCIATED EXONUCLEASE CAS4"/>
    <property type="match status" value="1"/>
</dbReference>